<keyword evidence="2" id="KW-0732">Signal</keyword>
<dbReference type="AlphaFoldDB" id="A0AB34J1W4"/>
<comment type="caution">
    <text evidence="3">The sequence shown here is derived from an EMBL/GenBank/DDBJ whole genome shotgun (WGS) entry which is preliminary data.</text>
</comment>
<feature type="compositionally biased region" description="Polar residues" evidence="1">
    <location>
        <begin position="161"/>
        <end position="175"/>
    </location>
</feature>
<feature type="chain" id="PRO_5044326633" evidence="2">
    <location>
        <begin position="16"/>
        <end position="394"/>
    </location>
</feature>
<accession>A0AB34J1W4</accession>
<feature type="compositionally biased region" description="Basic and acidic residues" evidence="1">
    <location>
        <begin position="185"/>
        <end position="194"/>
    </location>
</feature>
<keyword evidence="4" id="KW-1185">Reference proteome</keyword>
<dbReference type="EMBL" id="JBGBPQ010000015">
    <property type="protein sequence ID" value="KAL1510565.1"/>
    <property type="molecule type" value="Genomic_DNA"/>
</dbReference>
<evidence type="ECO:0000256" key="1">
    <source>
        <dbReference type="SAM" id="MobiDB-lite"/>
    </source>
</evidence>
<protein>
    <submittedName>
        <fullName evidence="3">Uncharacterized protein</fullName>
    </submittedName>
</protein>
<name>A0AB34J1W4_PRYPA</name>
<dbReference type="Proteomes" id="UP001515480">
    <property type="component" value="Unassembled WGS sequence"/>
</dbReference>
<gene>
    <name evidence="3" type="ORF">AB1Y20_006866</name>
</gene>
<evidence type="ECO:0000256" key="2">
    <source>
        <dbReference type="SAM" id="SignalP"/>
    </source>
</evidence>
<proteinExistence type="predicted"/>
<organism evidence="3 4">
    <name type="scientific">Prymnesium parvum</name>
    <name type="common">Toxic golden alga</name>
    <dbReference type="NCBI Taxonomy" id="97485"/>
    <lineage>
        <taxon>Eukaryota</taxon>
        <taxon>Haptista</taxon>
        <taxon>Haptophyta</taxon>
        <taxon>Prymnesiophyceae</taxon>
        <taxon>Prymnesiales</taxon>
        <taxon>Prymnesiaceae</taxon>
        <taxon>Prymnesium</taxon>
    </lineage>
</organism>
<feature type="signal peptide" evidence="2">
    <location>
        <begin position="1"/>
        <end position="15"/>
    </location>
</feature>
<reference evidence="3 4" key="1">
    <citation type="journal article" date="2024" name="Science">
        <title>Giant polyketide synthase enzymes in the biosynthesis of giant marine polyether toxins.</title>
        <authorList>
            <person name="Fallon T.R."/>
            <person name="Shende V.V."/>
            <person name="Wierzbicki I.H."/>
            <person name="Pendleton A.L."/>
            <person name="Watervoot N.F."/>
            <person name="Auber R.P."/>
            <person name="Gonzalez D.J."/>
            <person name="Wisecaver J.H."/>
            <person name="Moore B.S."/>
        </authorList>
    </citation>
    <scope>NUCLEOTIDE SEQUENCE [LARGE SCALE GENOMIC DNA]</scope>
    <source>
        <strain evidence="3 4">12B1</strain>
    </source>
</reference>
<feature type="region of interest" description="Disordered" evidence="1">
    <location>
        <begin position="147"/>
        <end position="197"/>
    </location>
</feature>
<evidence type="ECO:0000313" key="3">
    <source>
        <dbReference type="EMBL" id="KAL1510565.1"/>
    </source>
</evidence>
<evidence type="ECO:0000313" key="4">
    <source>
        <dbReference type="Proteomes" id="UP001515480"/>
    </source>
</evidence>
<sequence length="394" mass="44361">MLLLVALAVAPLAAAMREEAEALRHTRRELCHAVVTEMHTEIHKHSLRRHGEDDIYETVPAICLAVVQNYSLTKRAAPVRSWRLEKRAGRLDDEEHPDPASFAHLLTLKKICEAFTDEQQQELSELMYKETYAKDPAEIREAFCTGEVIAPPPPPRKQPAARTSSSEEQGDAQSTRGKARKEGRRAKEAEKETSKMPSMEDMLKKYDTDGSISNLIEMERESPELMLEPEELQEVQTGAGQLRCDVCRAATTVAHRRAKKGKLRDEAQLTELVSSLCVGTPEGSLEYPKYPGNPPLWGELYTLSKKLGRWSMERLKKGAQKEEKAGKEGGVDYNRLIMKHSMISRACKNVVHEHPELDLAEYMFSHSQDSAAELAAGFCNRFFCLDASENKDEL</sequence>